<dbReference type="EMBL" id="MNTG01000039">
    <property type="protein sequence ID" value="OLA36826.1"/>
    <property type="molecule type" value="Genomic_DNA"/>
</dbReference>
<dbReference type="InterPro" id="IPR029033">
    <property type="entry name" value="His_PPase_superfam"/>
</dbReference>
<dbReference type="InterPro" id="IPR050275">
    <property type="entry name" value="PGM_Phosphatase"/>
</dbReference>
<dbReference type="PANTHER" id="PTHR48100">
    <property type="entry name" value="BROAD-SPECIFICITY PHOSPHATASE YOR283W-RELATED"/>
    <property type="match status" value="1"/>
</dbReference>
<dbReference type="InterPro" id="IPR001345">
    <property type="entry name" value="PG/BPGM_mutase_AS"/>
</dbReference>
<dbReference type="GO" id="GO:0005737">
    <property type="term" value="C:cytoplasm"/>
    <property type="evidence" value="ECO:0007669"/>
    <property type="project" value="TreeGrafter"/>
</dbReference>
<dbReference type="Gene3D" id="3.40.50.1240">
    <property type="entry name" value="Phosphoglycerate mutase-like"/>
    <property type="match status" value="1"/>
</dbReference>
<dbReference type="Proteomes" id="UP000186777">
    <property type="component" value="Unassembled WGS sequence"/>
</dbReference>
<comment type="caution">
    <text evidence="5">The sequence shown here is derived from an EMBL/GenBank/DDBJ whole genome shotgun (WGS) entry which is preliminary data.</text>
</comment>
<feature type="active site" description="Tele-phosphohistidine intermediate" evidence="3">
    <location>
        <position position="8"/>
    </location>
</feature>
<evidence type="ECO:0000313" key="5">
    <source>
        <dbReference type="EMBL" id="OLA36826.1"/>
    </source>
</evidence>
<feature type="binding site" evidence="4">
    <location>
        <position position="57"/>
    </location>
    <ligand>
        <name>substrate</name>
    </ligand>
</feature>
<evidence type="ECO:0000256" key="2">
    <source>
        <dbReference type="ARBA" id="ARBA00023235"/>
    </source>
</evidence>
<protein>
    <submittedName>
        <fullName evidence="5">Histidine phosphatase family protein</fullName>
    </submittedName>
</protein>
<dbReference type="PIRSF" id="PIRSF000709">
    <property type="entry name" value="6PFK_2-Ptase"/>
    <property type="match status" value="1"/>
</dbReference>
<dbReference type="GO" id="GO:0016791">
    <property type="term" value="F:phosphatase activity"/>
    <property type="evidence" value="ECO:0007669"/>
    <property type="project" value="TreeGrafter"/>
</dbReference>
<organism evidence="5 6">
    <name type="scientific">Phascolarctobacterium succinatutens</name>
    <dbReference type="NCBI Taxonomy" id="626940"/>
    <lineage>
        <taxon>Bacteria</taxon>
        <taxon>Bacillati</taxon>
        <taxon>Bacillota</taxon>
        <taxon>Negativicutes</taxon>
        <taxon>Acidaminococcales</taxon>
        <taxon>Acidaminococcaceae</taxon>
        <taxon>Phascolarctobacterium</taxon>
    </lineage>
</organism>
<evidence type="ECO:0000256" key="3">
    <source>
        <dbReference type="PIRSR" id="PIRSR613078-1"/>
    </source>
</evidence>
<dbReference type="InterPro" id="IPR013078">
    <property type="entry name" value="His_Pase_superF_clade-1"/>
</dbReference>
<dbReference type="CDD" id="cd07067">
    <property type="entry name" value="HP_PGM_like"/>
    <property type="match status" value="1"/>
</dbReference>
<dbReference type="AlphaFoldDB" id="A0A1Q6R3D0"/>
<name>A0A1Q6R3D0_9FIRM</name>
<sequence>MRIILVRHGETTWNIEGRYQGQEDTPLSERGLRQGHLLAEGLHHIPIDVCISSPLQRSYQTCKFCADLHKLPVATDERLLEINHGSWEGVLAPEIAKQFPQEFALWHTQPHLVQMPDGGESLEDVRKRARAAFDDYAEKYAGKTVLVAAHDAVNKAIICDLLGLDMSHFWQIKQDNTCINVLEYNEGVWRVVLLNSTNHLGFLFSGIEQAGL</sequence>
<dbReference type="PANTHER" id="PTHR48100:SF1">
    <property type="entry name" value="HISTIDINE PHOSPHATASE FAMILY PROTEIN-RELATED"/>
    <property type="match status" value="1"/>
</dbReference>
<proteinExistence type="predicted"/>
<feature type="active site" description="Proton donor/acceptor" evidence="3">
    <location>
        <position position="81"/>
    </location>
</feature>
<accession>A0A1Q6R3D0</accession>
<evidence type="ECO:0000256" key="4">
    <source>
        <dbReference type="PIRSR" id="PIRSR613078-2"/>
    </source>
</evidence>
<dbReference type="SUPFAM" id="SSF53254">
    <property type="entry name" value="Phosphoglycerate mutase-like"/>
    <property type="match status" value="1"/>
</dbReference>
<gene>
    <name evidence="5" type="ORF">BHW43_08555</name>
</gene>
<keyword evidence="2" id="KW-0413">Isomerase</keyword>
<dbReference type="PROSITE" id="PS00175">
    <property type="entry name" value="PG_MUTASE"/>
    <property type="match status" value="1"/>
</dbReference>
<dbReference type="RefSeq" id="WP_293392480.1">
    <property type="nucleotide sequence ID" value="NZ_DBEZXK010000098.1"/>
</dbReference>
<feature type="binding site" evidence="4">
    <location>
        <begin position="7"/>
        <end position="14"/>
    </location>
    <ligand>
        <name>substrate</name>
    </ligand>
</feature>
<keyword evidence="1" id="KW-0324">Glycolysis</keyword>
<dbReference type="Pfam" id="PF00300">
    <property type="entry name" value="His_Phos_1"/>
    <property type="match status" value="1"/>
</dbReference>
<dbReference type="SMART" id="SM00855">
    <property type="entry name" value="PGAM"/>
    <property type="match status" value="1"/>
</dbReference>
<reference evidence="5 6" key="1">
    <citation type="journal article" date="2016" name="Nat. Biotechnol.">
        <title>Measurement of bacterial replication rates in microbial communities.</title>
        <authorList>
            <person name="Brown C.T."/>
            <person name="Olm M.R."/>
            <person name="Thomas B.C."/>
            <person name="Banfield J.F."/>
        </authorList>
    </citation>
    <scope>NUCLEOTIDE SEQUENCE [LARGE SCALE GENOMIC DNA]</scope>
    <source>
        <strain evidence="5">46_33</strain>
    </source>
</reference>
<evidence type="ECO:0000256" key="1">
    <source>
        <dbReference type="ARBA" id="ARBA00023152"/>
    </source>
</evidence>
<evidence type="ECO:0000313" key="6">
    <source>
        <dbReference type="Proteomes" id="UP000186777"/>
    </source>
</evidence>
<dbReference type="STRING" id="626940.BHW43_08555"/>